<dbReference type="SUPFAM" id="SSF51445">
    <property type="entry name" value="(Trans)glycosidases"/>
    <property type="match status" value="1"/>
</dbReference>
<dbReference type="InterPro" id="IPR025887">
    <property type="entry name" value="Glyco_hydro_31_N_dom"/>
</dbReference>
<dbReference type="Gramene" id="Pp3c3_9200V3.2">
    <property type="protein sequence ID" value="Pp3c3_9200V3.2"/>
    <property type="gene ID" value="Pp3c3_9200"/>
</dbReference>
<dbReference type="EnsemblPlants" id="Pp3c3_9200V3.1">
    <property type="protein sequence ID" value="Pp3c3_9200V3.1"/>
    <property type="gene ID" value="Pp3c3_9200"/>
</dbReference>
<evidence type="ECO:0000259" key="7">
    <source>
        <dbReference type="Pfam" id="PF17137"/>
    </source>
</evidence>
<reference evidence="10" key="3">
    <citation type="submission" date="2020-12" db="UniProtKB">
        <authorList>
            <consortium name="EnsemblPlants"/>
        </authorList>
    </citation>
    <scope>IDENTIFICATION</scope>
</reference>
<dbReference type="CDD" id="cd14752">
    <property type="entry name" value="GH31_N"/>
    <property type="match status" value="1"/>
</dbReference>
<dbReference type="InterPro" id="IPR048395">
    <property type="entry name" value="Glyco_hydro_31_C"/>
</dbReference>
<sequence>MATHLPIVEKSVYRFDESESARNEAAPSVSFLNPKLREEEIKVPDNEPVIFPEFERDGIYQVVTLKFSPGTSFYGTGEVGGPVERTGKRIYSWNTDAWGYNQNTTSLYQSHPWVFVVLPTGEAFGVLADTTRRCEIDLRKDAIIKIVAVAPFPVVTFGPFPTPEVLMTSLSHAIGTMQMPPKWALGYQQCRWSYETAARVSEVATTFRAKKIPCDVMWMDIDYMQGFRCFTFDKDAFPDPKGLSDELHSIGFKGIWMLDPGIMAEEGYEAYDSGCEADVWIQTADGKPYVGECWPGPVVFPDFLNKKTREWWAGLVKKFVAIGVDGIWNDMNEPAVFKTVSKTMPETNIHLGDEEVGGRQSHSHYHNVYGMFQARSTYEGMLLANENKRPFVLTRAAFIGAHRYAATWTGDNLANWEHLGMSIPMALNLGLSGQPFSGPDIGGFAGDSTPKMFARWMGLGAMLPFARGHSEQGTIDQEPWSFGPEVEELSRIALNRRYRLLHHFYTLFHKAHVTGVPVMTPVFFADPTDPKLRKIDDSFLLGSILVKTWPSPKKRDCNAAFLLPKGIWQRFHFDDDHPELPLLFLKGGAIVPTGPVIQCTAEASPTDTITLLIALDYNGKAAGSLYEDGGDGFDFKNGDYLVTHYEAERVPSLKSKDGEVVIRVASTEGHRERPKRTLHVRLLIGENVEVEGECVDGEELRIHLPTEDEINKSVIVKRETGFSKLERMQSLLDEVFEDHHPIMGVGAVKMPEDLDKGNVFVKVVPWLGGHIMSMIHKPSGYDWMEGRLENGGYEEFSGTEFKSAGWNEDYKVVKRDVAQISGYEVLGMEGDIGGGLILAREILLPHDSLSKVKISSSIVARSVGAGSGGFSRLVRLRIHPMFKIVHPMASYIKYKAIDGTARELKPNMEFGEFPIEGSDRPNGEWMLLDSETGLAIVNTFDIKEVESCHVKWGPGSVTLELWSAERPVSKETPLSISHEYDLIDTSE</sequence>
<evidence type="ECO:0000259" key="5">
    <source>
        <dbReference type="Pfam" id="PF01055"/>
    </source>
</evidence>
<dbReference type="InterPro" id="IPR000322">
    <property type="entry name" value="Glyco_hydro_31_TIM"/>
</dbReference>
<dbReference type="Pfam" id="PF21365">
    <property type="entry name" value="Glyco_hydro_31_3rd"/>
    <property type="match status" value="1"/>
</dbReference>
<keyword evidence="11" id="KW-1185">Reference proteome</keyword>
<accession>A0A2K1KTQ6</accession>
<dbReference type="STRING" id="3218.A0A2K1KTQ6"/>
<dbReference type="RefSeq" id="XP_024372159.1">
    <property type="nucleotide sequence ID" value="XM_024516391.2"/>
</dbReference>
<evidence type="ECO:0000256" key="4">
    <source>
        <dbReference type="RuleBase" id="RU361185"/>
    </source>
</evidence>
<dbReference type="InterPro" id="IPR017853">
    <property type="entry name" value="GH"/>
</dbReference>
<dbReference type="CDD" id="cd06604">
    <property type="entry name" value="GH31_glucosidase_II_MalA"/>
    <property type="match status" value="1"/>
</dbReference>
<dbReference type="FunCoup" id="A0A2K1KTQ6">
    <property type="interactions" value="285"/>
</dbReference>
<dbReference type="Gene3D" id="3.20.20.80">
    <property type="entry name" value="Glycosidases"/>
    <property type="match status" value="1"/>
</dbReference>
<keyword evidence="3 4" id="KW-0326">Glycosidase</keyword>
<dbReference type="SUPFAM" id="SSF74650">
    <property type="entry name" value="Galactose mutarotase-like"/>
    <property type="match status" value="1"/>
</dbReference>
<dbReference type="PANTHER" id="PTHR22762:SF120">
    <property type="entry name" value="HETEROGLYCAN GLUCOSIDASE 1"/>
    <property type="match status" value="1"/>
</dbReference>
<dbReference type="PANTHER" id="PTHR22762">
    <property type="entry name" value="ALPHA-GLUCOSIDASE"/>
    <property type="match status" value="1"/>
</dbReference>
<dbReference type="PROSITE" id="PS00129">
    <property type="entry name" value="GLYCOSYL_HYDROL_F31_1"/>
    <property type="match status" value="1"/>
</dbReference>
<proteinExistence type="inferred from homology"/>
<evidence type="ECO:0000313" key="10">
    <source>
        <dbReference type="EnsemblPlants" id="Pp3c3_9200V3.1"/>
    </source>
</evidence>
<protein>
    <recommendedName>
        <fullName evidence="12">Glycoside hydrolase family 31 N-terminal domain-containing protein</fullName>
    </recommendedName>
</protein>
<dbReference type="Pfam" id="PF13802">
    <property type="entry name" value="Gal_mutarotas_2"/>
    <property type="match status" value="1"/>
</dbReference>
<dbReference type="KEGG" id="ppp:112280657"/>
<dbReference type="GeneID" id="112280657"/>
<dbReference type="EnsemblPlants" id="Pp3c3_9200V3.2">
    <property type="protein sequence ID" value="Pp3c3_9200V3.2"/>
    <property type="gene ID" value="Pp3c3_9200"/>
</dbReference>
<dbReference type="GO" id="GO:0004553">
    <property type="term" value="F:hydrolase activity, hydrolyzing O-glycosyl compounds"/>
    <property type="evidence" value="ECO:0000318"/>
    <property type="project" value="GO_Central"/>
</dbReference>
<dbReference type="EMBL" id="ABEU02000003">
    <property type="protein sequence ID" value="PNR57175.1"/>
    <property type="molecule type" value="Genomic_DNA"/>
</dbReference>
<dbReference type="AlphaFoldDB" id="A0A2K1KTQ6"/>
<dbReference type="GO" id="GO:0030246">
    <property type="term" value="F:carbohydrate binding"/>
    <property type="evidence" value="ECO:0007669"/>
    <property type="project" value="InterPro"/>
</dbReference>
<dbReference type="InterPro" id="IPR013780">
    <property type="entry name" value="Glyco_hydro_b"/>
</dbReference>
<reference evidence="9 11" key="2">
    <citation type="journal article" date="2018" name="Plant J.">
        <title>The Physcomitrella patens chromosome-scale assembly reveals moss genome structure and evolution.</title>
        <authorList>
            <person name="Lang D."/>
            <person name="Ullrich K.K."/>
            <person name="Murat F."/>
            <person name="Fuchs J."/>
            <person name="Jenkins J."/>
            <person name="Haas F.B."/>
            <person name="Piednoel M."/>
            <person name="Gundlach H."/>
            <person name="Van Bel M."/>
            <person name="Meyberg R."/>
            <person name="Vives C."/>
            <person name="Morata J."/>
            <person name="Symeonidi A."/>
            <person name="Hiss M."/>
            <person name="Muchero W."/>
            <person name="Kamisugi Y."/>
            <person name="Saleh O."/>
            <person name="Blanc G."/>
            <person name="Decker E.L."/>
            <person name="van Gessel N."/>
            <person name="Grimwood J."/>
            <person name="Hayes R.D."/>
            <person name="Graham S.W."/>
            <person name="Gunter L.E."/>
            <person name="McDaniel S.F."/>
            <person name="Hoernstein S.N.W."/>
            <person name="Larsson A."/>
            <person name="Li F.W."/>
            <person name="Perroud P.F."/>
            <person name="Phillips J."/>
            <person name="Ranjan P."/>
            <person name="Rokshar D.S."/>
            <person name="Rothfels C.J."/>
            <person name="Schneider L."/>
            <person name="Shu S."/>
            <person name="Stevenson D.W."/>
            <person name="Thummler F."/>
            <person name="Tillich M."/>
            <person name="Villarreal Aguilar J.C."/>
            <person name="Widiez T."/>
            <person name="Wong G.K."/>
            <person name="Wymore A."/>
            <person name="Zhang Y."/>
            <person name="Zimmer A.D."/>
            <person name="Quatrano R.S."/>
            <person name="Mayer K.F.X."/>
            <person name="Goodstein D."/>
            <person name="Casacuberta J.M."/>
            <person name="Vandepoele K."/>
            <person name="Reski R."/>
            <person name="Cuming A.C."/>
            <person name="Tuskan G.A."/>
            <person name="Maumus F."/>
            <person name="Salse J."/>
            <person name="Schmutz J."/>
            <person name="Rensing S.A."/>
        </authorList>
    </citation>
    <scope>NUCLEOTIDE SEQUENCE [LARGE SCALE GENOMIC DNA]</scope>
    <source>
        <strain evidence="10 11">cv. Gransden 2004</strain>
    </source>
</reference>
<evidence type="ECO:0000259" key="8">
    <source>
        <dbReference type="Pfam" id="PF21365"/>
    </source>
</evidence>
<comment type="similarity">
    <text evidence="1 4">Belongs to the glycosyl hydrolase 31 family.</text>
</comment>
<feature type="domain" description="DUF5110" evidence="7">
    <location>
        <begin position="609"/>
        <end position="683"/>
    </location>
</feature>
<dbReference type="GO" id="GO:0005975">
    <property type="term" value="P:carbohydrate metabolic process"/>
    <property type="evidence" value="ECO:0007669"/>
    <property type="project" value="InterPro"/>
</dbReference>
<dbReference type="Gene3D" id="2.60.40.1180">
    <property type="entry name" value="Golgi alpha-mannosidase II"/>
    <property type="match status" value="2"/>
</dbReference>
<dbReference type="Pfam" id="PF01055">
    <property type="entry name" value="Glyco_hydro_31_2nd"/>
    <property type="match status" value="1"/>
</dbReference>
<evidence type="ECO:0000313" key="11">
    <source>
        <dbReference type="Proteomes" id="UP000006727"/>
    </source>
</evidence>
<name>A0A2K1KTQ6_PHYPA</name>
<evidence type="ECO:0000256" key="3">
    <source>
        <dbReference type="ARBA" id="ARBA00023295"/>
    </source>
</evidence>
<dbReference type="Proteomes" id="UP000006727">
    <property type="component" value="Chromosome 3"/>
</dbReference>
<dbReference type="Pfam" id="PF17137">
    <property type="entry name" value="DUF5110"/>
    <property type="match status" value="1"/>
</dbReference>
<feature type="domain" description="Glycosyl hydrolase family 31 C-terminal" evidence="8">
    <location>
        <begin position="515"/>
        <end position="591"/>
    </location>
</feature>
<keyword evidence="2 4" id="KW-0378">Hydrolase</keyword>
<evidence type="ECO:0008006" key="12">
    <source>
        <dbReference type="Google" id="ProtNLM"/>
    </source>
</evidence>
<dbReference type="PaxDb" id="3218-PP1S140_141V6.1"/>
<dbReference type="InterPro" id="IPR030458">
    <property type="entry name" value="Glyco_hydro_31_AS"/>
</dbReference>
<dbReference type="RefSeq" id="XP_024372160.1">
    <property type="nucleotide sequence ID" value="XM_024516392.2"/>
</dbReference>
<dbReference type="Gene3D" id="2.60.40.1760">
    <property type="entry name" value="glycosyl hydrolase (family 31)"/>
    <property type="match status" value="1"/>
</dbReference>
<reference evidence="9 11" key="1">
    <citation type="journal article" date="2008" name="Science">
        <title>The Physcomitrella genome reveals evolutionary insights into the conquest of land by plants.</title>
        <authorList>
            <person name="Rensing S."/>
            <person name="Lang D."/>
            <person name="Zimmer A."/>
            <person name="Terry A."/>
            <person name="Salamov A."/>
            <person name="Shapiro H."/>
            <person name="Nishiyama T."/>
            <person name="Perroud P.-F."/>
            <person name="Lindquist E."/>
            <person name="Kamisugi Y."/>
            <person name="Tanahashi T."/>
            <person name="Sakakibara K."/>
            <person name="Fujita T."/>
            <person name="Oishi K."/>
            <person name="Shin-I T."/>
            <person name="Kuroki Y."/>
            <person name="Toyoda A."/>
            <person name="Suzuki Y."/>
            <person name="Hashimoto A."/>
            <person name="Yamaguchi K."/>
            <person name="Sugano A."/>
            <person name="Kohara Y."/>
            <person name="Fujiyama A."/>
            <person name="Anterola A."/>
            <person name="Aoki S."/>
            <person name="Ashton N."/>
            <person name="Barbazuk W.B."/>
            <person name="Barker E."/>
            <person name="Bennetzen J."/>
            <person name="Bezanilla M."/>
            <person name="Blankenship R."/>
            <person name="Cho S.H."/>
            <person name="Dutcher S."/>
            <person name="Estelle M."/>
            <person name="Fawcett J.A."/>
            <person name="Gundlach H."/>
            <person name="Hanada K."/>
            <person name="Heyl A."/>
            <person name="Hicks K.A."/>
            <person name="Hugh J."/>
            <person name="Lohr M."/>
            <person name="Mayer K."/>
            <person name="Melkozernov A."/>
            <person name="Murata T."/>
            <person name="Nelson D."/>
            <person name="Pils B."/>
            <person name="Prigge M."/>
            <person name="Reiss B."/>
            <person name="Renner T."/>
            <person name="Rombauts S."/>
            <person name="Rushton P."/>
            <person name="Sanderfoot A."/>
            <person name="Schween G."/>
            <person name="Shiu S.-H."/>
            <person name="Stueber K."/>
            <person name="Theodoulou F.L."/>
            <person name="Tu H."/>
            <person name="Van de Peer Y."/>
            <person name="Verrier P.J."/>
            <person name="Waters E."/>
            <person name="Wood A."/>
            <person name="Yang L."/>
            <person name="Cove D."/>
            <person name="Cuming A."/>
            <person name="Hasebe M."/>
            <person name="Lucas S."/>
            <person name="Mishler D.B."/>
            <person name="Reski R."/>
            <person name="Grigoriev I."/>
            <person name="Quatrano R.S."/>
            <person name="Boore J.L."/>
        </authorList>
    </citation>
    <scope>NUCLEOTIDE SEQUENCE [LARGE SCALE GENOMIC DNA]</scope>
    <source>
        <strain evidence="10 11">cv. Gransden 2004</strain>
    </source>
</reference>
<evidence type="ECO:0000256" key="2">
    <source>
        <dbReference type="ARBA" id="ARBA00022801"/>
    </source>
</evidence>
<dbReference type="InterPro" id="IPR011013">
    <property type="entry name" value="Gal_mutarotase_sf_dom"/>
</dbReference>
<evidence type="ECO:0000256" key="1">
    <source>
        <dbReference type="ARBA" id="ARBA00007806"/>
    </source>
</evidence>
<feature type="domain" description="Glycoside hydrolase family 31 TIM barrel" evidence="5">
    <location>
        <begin position="178"/>
        <end position="507"/>
    </location>
</feature>
<gene>
    <name evidence="10" type="primary">LOC112280657</name>
    <name evidence="9" type="ORF">PHYPA_004168</name>
</gene>
<feature type="domain" description="Glycoside hydrolase family 31 N-terminal" evidence="6">
    <location>
        <begin position="62"/>
        <end position="137"/>
    </location>
</feature>
<dbReference type="OMA" id="AHECSHK"/>
<evidence type="ECO:0000259" key="6">
    <source>
        <dbReference type="Pfam" id="PF13802"/>
    </source>
</evidence>
<organism evidence="9">
    <name type="scientific">Physcomitrium patens</name>
    <name type="common">Spreading-leaved earth moss</name>
    <name type="synonym">Physcomitrella patens</name>
    <dbReference type="NCBI Taxonomy" id="3218"/>
    <lineage>
        <taxon>Eukaryota</taxon>
        <taxon>Viridiplantae</taxon>
        <taxon>Streptophyta</taxon>
        <taxon>Embryophyta</taxon>
        <taxon>Bryophyta</taxon>
        <taxon>Bryophytina</taxon>
        <taxon>Bryopsida</taxon>
        <taxon>Funariidae</taxon>
        <taxon>Funariales</taxon>
        <taxon>Funariaceae</taxon>
        <taxon>Physcomitrium</taxon>
    </lineage>
</organism>
<dbReference type="InterPro" id="IPR033403">
    <property type="entry name" value="DUF5110"/>
</dbReference>
<evidence type="ECO:0000313" key="9">
    <source>
        <dbReference type="EMBL" id="PNR57175.1"/>
    </source>
</evidence>
<dbReference type="OrthoDB" id="1334205at2759"/>
<dbReference type="Gramene" id="Pp3c3_9200V3.1">
    <property type="protein sequence ID" value="Pp3c3_9200V3.1"/>
    <property type="gene ID" value="Pp3c3_9200"/>
</dbReference>